<keyword evidence="5 6" id="KW-0472">Membrane</keyword>
<feature type="transmembrane region" description="Helical" evidence="6">
    <location>
        <begin position="303"/>
        <end position="320"/>
    </location>
</feature>
<dbReference type="InterPro" id="IPR037185">
    <property type="entry name" value="EmrE-like"/>
</dbReference>
<comment type="similarity">
    <text evidence="2">Belongs to the EamA transporter family.</text>
</comment>
<evidence type="ECO:0000256" key="3">
    <source>
        <dbReference type="ARBA" id="ARBA00022692"/>
    </source>
</evidence>
<dbReference type="SUPFAM" id="SSF103481">
    <property type="entry name" value="Multidrug resistance efflux transporter EmrE"/>
    <property type="match status" value="2"/>
</dbReference>
<dbReference type="InterPro" id="IPR050638">
    <property type="entry name" value="AA-Vitamin_Transporters"/>
</dbReference>
<keyword evidence="9" id="KW-1185">Reference proteome</keyword>
<proteinExistence type="inferred from homology"/>
<evidence type="ECO:0000256" key="1">
    <source>
        <dbReference type="ARBA" id="ARBA00004141"/>
    </source>
</evidence>
<dbReference type="EMBL" id="CP047656">
    <property type="protein sequence ID" value="QHJ11641.1"/>
    <property type="molecule type" value="Genomic_DNA"/>
</dbReference>
<accession>A0A857JKX4</accession>
<feature type="transmembrane region" description="Helical" evidence="6">
    <location>
        <begin position="98"/>
        <end position="120"/>
    </location>
</feature>
<feature type="transmembrane region" description="Helical" evidence="6">
    <location>
        <begin position="277"/>
        <end position="297"/>
    </location>
</feature>
<evidence type="ECO:0000256" key="5">
    <source>
        <dbReference type="ARBA" id="ARBA00023136"/>
    </source>
</evidence>
<feature type="transmembrane region" description="Helical" evidence="6">
    <location>
        <begin position="42"/>
        <end position="63"/>
    </location>
</feature>
<name>A0A857JKX4_9ALTE</name>
<dbReference type="PANTHER" id="PTHR32322">
    <property type="entry name" value="INNER MEMBRANE TRANSPORTER"/>
    <property type="match status" value="1"/>
</dbReference>
<feature type="transmembrane region" description="Helical" evidence="6">
    <location>
        <begin position="216"/>
        <end position="235"/>
    </location>
</feature>
<dbReference type="GO" id="GO:0016020">
    <property type="term" value="C:membrane"/>
    <property type="evidence" value="ECO:0007669"/>
    <property type="project" value="UniProtKB-SubCell"/>
</dbReference>
<feature type="transmembrane region" description="Helical" evidence="6">
    <location>
        <begin position="184"/>
        <end position="204"/>
    </location>
</feature>
<feature type="domain" description="EamA" evidence="7">
    <location>
        <begin position="185"/>
        <end position="315"/>
    </location>
</feature>
<evidence type="ECO:0000256" key="4">
    <source>
        <dbReference type="ARBA" id="ARBA00022989"/>
    </source>
</evidence>
<sequence>MIVNRVGLSPYQCGATAILFAAVLWGTTGVAASFAPNISPLGIGAFAMGVAGIIQAGLAYKKLKLQFACLVQQKHILLLSALALAIYPLAFYSSMRLAGVAVGTVVSIGSAPLFAALLEYLFNKTLSLTKRWLSSVVIGLIGIALLAFGEPHMPDLSSLGQAAEHVSEQVAGQGTAHTVQHRQFWGIALGLLAGLTYASYAWAARAMIDSGVHSQAAMGGIFGLGALLLLPSLFFTGDNLFSSTGNALVSVYMALIPMTLGYIAFGYGLRHINASSASLLTLMEPVVAAILAVLIVGEVISPLGWFGMLLIMVCLWIQATEKRAGGSIRRQQ</sequence>
<reference evidence="8 9" key="1">
    <citation type="submission" date="2019-12" db="EMBL/GenBank/DDBJ databases">
        <title>Genome sequencing and assembly of endphytes of Porphyra tenera.</title>
        <authorList>
            <person name="Park J.M."/>
            <person name="Shin R."/>
            <person name="Jo S.H."/>
        </authorList>
    </citation>
    <scope>NUCLEOTIDE SEQUENCE [LARGE SCALE GENOMIC DNA]</scope>
    <source>
        <strain evidence="8 9">GPM4</strain>
    </source>
</reference>
<evidence type="ECO:0000313" key="9">
    <source>
        <dbReference type="Proteomes" id="UP000464524"/>
    </source>
</evidence>
<evidence type="ECO:0000256" key="2">
    <source>
        <dbReference type="ARBA" id="ARBA00007362"/>
    </source>
</evidence>
<dbReference type="AlphaFoldDB" id="A0A857JKX4"/>
<evidence type="ECO:0000259" key="7">
    <source>
        <dbReference type="Pfam" id="PF00892"/>
    </source>
</evidence>
<dbReference type="Pfam" id="PF00892">
    <property type="entry name" value="EamA"/>
    <property type="match status" value="2"/>
</dbReference>
<organism evidence="8 9">
    <name type="scientific">Paraglaciecola mesophila</name>
    <dbReference type="NCBI Taxonomy" id="197222"/>
    <lineage>
        <taxon>Bacteria</taxon>
        <taxon>Pseudomonadati</taxon>
        <taxon>Pseudomonadota</taxon>
        <taxon>Gammaproteobacteria</taxon>
        <taxon>Alteromonadales</taxon>
        <taxon>Alteromonadaceae</taxon>
        <taxon>Paraglaciecola</taxon>
    </lineage>
</organism>
<dbReference type="OrthoDB" id="9787117at2"/>
<feature type="transmembrane region" description="Helical" evidence="6">
    <location>
        <begin position="75"/>
        <end position="92"/>
    </location>
</feature>
<dbReference type="RefSeq" id="WP_160179374.1">
    <property type="nucleotide sequence ID" value="NZ_CP047656.1"/>
</dbReference>
<feature type="transmembrane region" description="Helical" evidence="6">
    <location>
        <begin position="247"/>
        <end position="265"/>
    </location>
</feature>
<dbReference type="PANTHER" id="PTHR32322:SF2">
    <property type="entry name" value="EAMA DOMAIN-CONTAINING PROTEIN"/>
    <property type="match status" value="1"/>
</dbReference>
<protein>
    <recommendedName>
        <fullName evidence="7">EamA domain-containing protein</fullName>
    </recommendedName>
</protein>
<keyword evidence="3 6" id="KW-0812">Transmembrane</keyword>
<dbReference type="InterPro" id="IPR000620">
    <property type="entry name" value="EamA_dom"/>
</dbReference>
<feature type="domain" description="EamA" evidence="7">
    <location>
        <begin position="14"/>
        <end position="147"/>
    </location>
</feature>
<keyword evidence="4 6" id="KW-1133">Transmembrane helix</keyword>
<evidence type="ECO:0000313" key="8">
    <source>
        <dbReference type="EMBL" id="QHJ11641.1"/>
    </source>
</evidence>
<feature type="transmembrane region" description="Helical" evidence="6">
    <location>
        <begin position="132"/>
        <end position="149"/>
    </location>
</feature>
<dbReference type="Proteomes" id="UP000464524">
    <property type="component" value="Chromosome"/>
</dbReference>
<comment type="subcellular location">
    <subcellularLocation>
        <location evidence="1">Membrane</location>
        <topology evidence="1">Multi-pass membrane protein</topology>
    </subcellularLocation>
</comment>
<evidence type="ECO:0000256" key="6">
    <source>
        <dbReference type="SAM" id="Phobius"/>
    </source>
</evidence>
<dbReference type="KEGG" id="pmes:FX988_01876"/>
<gene>
    <name evidence="8" type="ORF">FX988_01876</name>
</gene>